<dbReference type="Pfam" id="PF00419">
    <property type="entry name" value="Fimbrial"/>
    <property type="match status" value="1"/>
</dbReference>
<keyword evidence="3" id="KW-1185">Reference proteome</keyword>
<dbReference type="EMBL" id="CU468135">
    <property type="protein sequence ID" value="CAO95447.1"/>
    <property type="molecule type" value="Genomic_DNA"/>
</dbReference>
<dbReference type="AlphaFoldDB" id="B2VGL6"/>
<dbReference type="eggNOG" id="COG3539">
    <property type="taxonomic scope" value="Bacteria"/>
</dbReference>
<dbReference type="GO" id="GO:0043709">
    <property type="term" value="P:cell adhesion involved in single-species biofilm formation"/>
    <property type="evidence" value="ECO:0007669"/>
    <property type="project" value="TreeGrafter"/>
</dbReference>
<evidence type="ECO:0000313" key="2">
    <source>
        <dbReference type="EMBL" id="CAO95447.1"/>
    </source>
</evidence>
<dbReference type="InterPro" id="IPR050263">
    <property type="entry name" value="Bact_Fimbrial_Adh_Pro"/>
</dbReference>
<protein>
    <submittedName>
        <fullName evidence="2">Adaptor/initiator (Mannose-resistance fimbriae), MrfE protein</fullName>
    </submittedName>
</protein>
<feature type="domain" description="Fimbrial-type adhesion" evidence="1">
    <location>
        <begin position="48"/>
        <end position="204"/>
    </location>
</feature>
<accession>B2VGL6</accession>
<dbReference type="InterPro" id="IPR036937">
    <property type="entry name" value="Adhesion_dom_fimbrial_sf"/>
</dbReference>
<gene>
    <name evidence="2" type="primary">mrfE</name>
    <name evidence="2" type="ordered locus">ETA_04010</name>
</gene>
<organism evidence="2 3">
    <name type="scientific">Erwinia tasmaniensis (strain DSM 17950 / CFBP 7177 / CIP 109463 / NCPPB 4357 / Et1/99)</name>
    <dbReference type="NCBI Taxonomy" id="465817"/>
    <lineage>
        <taxon>Bacteria</taxon>
        <taxon>Pseudomonadati</taxon>
        <taxon>Pseudomonadota</taxon>
        <taxon>Gammaproteobacteria</taxon>
        <taxon>Enterobacterales</taxon>
        <taxon>Erwiniaceae</taxon>
        <taxon>Erwinia</taxon>
    </lineage>
</organism>
<dbReference type="RefSeq" id="WP_012440159.1">
    <property type="nucleotide sequence ID" value="NC_010694.1"/>
</dbReference>
<dbReference type="KEGG" id="eta:ETA_04010"/>
<dbReference type="Proteomes" id="UP000001726">
    <property type="component" value="Chromosome"/>
</dbReference>
<name>B2VGL6_ERWT9</name>
<reference evidence="2 3" key="1">
    <citation type="journal article" date="2008" name="Environ. Microbiol.">
        <title>The genome of Erwinia tasmaniensis strain Et1/99, a non-pathogenic bacterium in the genus Erwinia.</title>
        <authorList>
            <person name="Kube M."/>
            <person name="Migdoll A.M."/>
            <person name="Mueller I."/>
            <person name="Kuhl H."/>
            <person name="Beck A."/>
            <person name="Reinhardt R."/>
            <person name="Geider K."/>
        </authorList>
    </citation>
    <scope>NUCLEOTIDE SEQUENCE [LARGE SCALE GENOMIC DNA]</scope>
    <source>
        <strain evidence="3">DSM 17950 / CFBP 7177 / CIP 109463 / NCPPB 4357 / Et1/99</strain>
    </source>
</reference>
<sequence length="205" mass="22348">MAGTGHHEVRNGRYIVRSGAIAMLLLCPAIALATVDNWDVEGENGVLHVTGALSAAACRLDMQSARQEVAMGTTPLSSLRRVGDRGTPVAFQLYLRDCMMSGGSQQDRRTAGRVWDPKQPVVTLSFSGNSDMQKPELIQLKGTSGVGLRILDDQNRDIRLGSRGMPLFLTPWNAQLTYYAVPERTPATPIAGPYQAVVDFRLSYE</sequence>
<proteinExistence type="predicted"/>
<dbReference type="Gene3D" id="2.60.40.1090">
    <property type="entry name" value="Fimbrial-type adhesion domain"/>
    <property type="match status" value="1"/>
</dbReference>
<evidence type="ECO:0000259" key="1">
    <source>
        <dbReference type="Pfam" id="PF00419"/>
    </source>
</evidence>
<dbReference type="HOGENOM" id="CLU_088965_1_0_6"/>
<dbReference type="InterPro" id="IPR008966">
    <property type="entry name" value="Adhesion_dom_sf"/>
</dbReference>
<dbReference type="GO" id="GO:0009289">
    <property type="term" value="C:pilus"/>
    <property type="evidence" value="ECO:0007669"/>
    <property type="project" value="InterPro"/>
</dbReference>
<dbReference type="PANTHER" id="PTHR33420:SF26">
    <property type="entry name" value="FIMBRIAL SUBUNIT"/>
    <property type="match status" value="1"/>
</dbReference>
<dbReference type="PANTHER" id="PTHR33420">
    <property type="entry name" value="FIMBRIAL SUBUNIT ELFA-RELATED"/>
    <property type="match status" value="1"/>
</dbReference>
<evidence type="ECO:0000313" key="3">
    <source>
        <dbReference type="Proteomes" id="UP000001726"/>
    </source>
</evidence>
<dbReference type="SUPFAM" id="SSF49401">
    <property type="entry name" value="Bacterial adhesins"/>
    <property type="match status" value="1"/>
</dbReference>
<dbReference type="STRING" id="465817.ETA_04010"/>
<dbReference type="InterPro" id="IPR000259">
    <property type="entry name" value="Adhesion_dom_fimbrial"/>
</dbReference>